<dbReference type="Pfam" id="PF00561">
    <property type="entry name" value="Abhydrolase_1"/>
    <property type="match status" value="1"/>
</dbReference>
<dbReference type="InterPro" id="IPR000073">
    <property type="entry name" value="AB_hydrolase_1"/>
</dbReference>
<dbReference type="GO" id="GO:0016020">
    <property type="term" value="C:membrane"/>
    <property type="evidence" value="ECO:0007669"/>
    <property type="project" value="TreeGrafter"/>
</dbReference>
<feature type="domain" description="AB hydrolase-1" evidence="2">
    <location>
        <begin position="16"/>
        <end position="235"/>
    </location>
</feature>
<dbReference type="EMBL" id="FNCV01000001">
    <property type="protein sequence ID" value="SDG44374.1"/>
    <property type="molecule type" value="Genomic_DNA"/>
</dbReference>
<accession>A0A1G7UA85</accession>
<dbReference type="AlphaFoldDB" id="A0A1G7UA85"/>
<dbReference type="GO" id="GO:0016787">
    <property type="term" value="F:hydrolase activity"/>
    <property type="evidence" value="ECO:0007669"/>
    <property type="project" value="UniProtKB-KW"/>
</dbReference>
<evidence type="ECO:0000256" key="1">
    <source>
        <dbReference type="ARBA" id="ARBA00022801"/>
    </source>
</evidence>
<sequence>MTVIGHEIVGQGPTKVMVLHGWFGDHTAFGPLMPYLDTETFTYAFMDYRGYGKSRDMKGKYTMDEIAADALALADHLEWDGFHLIGHSMGGMAVQRITANAPKRVKSVICLTPVPANGFPFDDEGWALFTGAAEDDGKRAGIIDFTTGSRLSKSWVQYMVKRSRETTTQAAFAAYLPAWGKTDFMAEMQGRETPFLVIVGQHDPALTAALMKTTYLKALPDCRLEVMANAGHYPMQETPVALATRIEAFMRSKG</sequence>
<evidence type="ECO:0000259" key="2">
    <source>
        <dbReference type="Pfam" id="PF00561"/>
    </source>
</evidence>
<dbReference type="PANTHER" id="PTHR43798">
    <property type="entry name" value="MONOACYLGLYCEROL LIPASE"/>
    <property type="match status" value="1"/>
</dbReference>
<keyword evidence="4" id="KW-1185">Reference proteome</keyword>
<dbReference type="PANTHER" id="PTHR43798:SF31">
    <property type="entry name" value="AB HYDROLASE SUPERFAMILY PROTEIN YCLE"/>
    <property type="match status" value="1"/>
</dbReference>
<dbReference type="RefSeq" id="WP_092614194.1">
    <property type="nucleotide sequence ID" value="NZ_FNCV01000001.1"/>
</dbReference>
<proteinExistence type="predicted"/>
<dbReference type="Proteomes" id="UP000217076">
    <property type="component" value="Unassembled WGS sequence"/>
</dbReference>
<dbReference type="SUPFAM" id="SSF53474">
    <property type="entry name" value="alpha/beta-Hydrolases"/>
    <property type="match status" value="1"/>
</dbReference>
<dbReference type="Gene3D" id="3.40.50.1820">
    <property type="entry name" value="alpha/beta hydrolase"/>
    <property type="match status" value="1"/>
</dbReference>
<evidence type="ECO:0000313" key="3">
    <source>
        <dbReference type="EMBL" id="SDG44374.1"/>
    </source>
</evidence>
<organism evidence="3 4">
    <name type="scientific">Roseospirillum parvum</name>
    <dbReference type="NCBI Taxonomy" id="83401"/>
    <lineage>
        <taxon>Bacteria</taxon>
        <taxon>Pseudomonadati</taxon>
        <taxon>Pseudomonadota</taxon>
        <taxon>Alphaproteobacteria</taxon>
        <taxon>Rhodospirillales</taxon>
        <taxon>Rhodospirillaceae</taxon>
        <taxon>Roseospirillum</taxon>
    </lineage>
</organism>
<dbReference type="InterPro" id="IPR029058">
    <property type="entry name" value="AB_hydrolase_fold"/>
</dbReference>
<gene>
    <name evidence="3" type="ORF">SAMN05421742_101263</name>
</gene>
<evidence type="ECO:0000313" key="4">
    <source>
        <dbReference type="Proteomes" id="UP000217076"/>
    </source>
</evidence>
<dbReference type="STRING" id="83401.SAMN05421742_101263"/>
<dbReference type="InterPro" id="IPR050266">
    <property type="entry name" value="AB_hydrolase_sf"/>
</dbReference>
<name>A0A1G7UA85_9PROT</name>
<reference evidence="4" key="1">
    <citation type="submission" date="2016-10" db="EMBL/GenBank/DDBJ databases">
        <authorList>
            <person name="Varghese N."/>
            <person name="Submissions S."/>
        </authorList>
    </citation>
    <scope>NUCLEOTIDE SEQUENCE [LARGE SCALE GENOMIC DNA]</scope>
    <source>
        <strain evidence="4">930I</strain>
    </source>
</reference>
<dbReference type="OrthoDB" id="9812774at2"/>
<protein>
    <submittedName>
        <fullName evidence="3">Pimeloyl-ACP methyl ester carboxylesterase</fullName>
    </submittedName>
</protein>
<keyword evidence="1" id="KW-0378">Hydrolase</keyword>